<dbReference type="RefSeq" id="WP_160366049.1">
    <property type="nucleotide sequence ID" value="NZ_JACEIB010000006.1"/>
</dbReference>
<evidence type="ECO:0000313" key="2">
    <source>
        <dbReference type="EMBL" id="MBA2934581.1"/>
    </source>
</evidence>
<keyword evidence="1" id="KW-0472">Membrane</keyword>
<evidence type="ECO:0000256" key="1">
    <source>
        <dbReference type="SAM" id="Phobius"/>
    </source>
</evidence>
<dbReference type="Proteomes" id="UP000570166">
    <property type="component" value="Unassembled WGS sequence"/>
</dbReference>
<organism evidence="2 3">
    <name type="scientific">Sphingomonas chungangi</name>
    <dbReference type="NCBI Taxonomy" id="2683589"/>
    <lineage>
        <taxon>Bacteria</taxon>
        <taxon>Pseudomonadati</taxon>
        <taxon>Pseudomonadota</taxon>
        <taxon>Alphaproteobacteria</taxon>
        <taxon>Sphingomonadales</taxon>
        <taxon>Sphingomonadaceae</taxon>
        <taxon>Sphingomonas</taxon>
    </lineage>
</organism>
<keyword evidence="1" id="KW-0812">Transmembrane</keyword>
<comment type="caution">
    <text evidence="2">The sequence shown here is derived from an EMBL/GenBank/DDBJ whole genome shotgun (WGS) entry which is preliminary data.</text>
</comment>
<dbReference type="AlphaFoldDB" id="A0A838L5E2"/>
<sequence length="177" mass="19283">MTIQAHFPLSETNPKSEGMFEDTASFRQPLTALERSVVHLALTESLTTIPHASRSAAAYEAVFGWRRPRGLADPRLEALRVFCIRLRYRGVVTAAEAGMAASQFSTLQLDQAAAIILARLKPSRCRDPMRISWSLPGLSAMAIAWAAYSSMADGLVSAILAGIVLVTVSACVPRRRR</sequence>
<proteinExistence type="predicted"/>
<feature type="transmembrane region" description="Helical" evidence="1">
    <location>
        <begin position="154"/>
        <end position="172"/>
    </location>
</feature>
<gene>
    <name evidence="2" type="ORF">HZF05_10790</name>
</gene>
<feature type="transmembrane region" description="Helical" evidence="1">
    <location>
        <begin position="131"/>
        <end position="148"/>
    </location>
</feature>
<evidence type="ECO:0000313" key="3">
    <source>
        <dbReference type="Proteomes" id="UP000570166"/>
    </source>
</evidence>
<dbReference type="EMBL" id="JACEIB010000006">
    <property type="protein sequence ID" value="MBA2934581.1"/>
    <property type="molecule type" value="Genomic_DNA"/>
</dbReference>
<name>A0A838L5E2_9SPHN</name>
<protein>
    <submittedName>
        <fullName evidence="2">Uncharacterized protein</fullName>
    </submittedName>
</protein>
<keyword evidence="1" id="KW-1133">Transmembrane helix</keyword>
<reference evidence="2 3" key="1">
    <citation type="submission" date="2020-07" db="EMBL/GenBank/DDBJ databases">
        <authorList>
            <person name="Sun Q."/>
        </authorList>
    </citation>
    <scope>NUCLEOTIDE SEQUENCE [LARGE SCALE GENOMIC DNA]</scope>
    <source>
        <strain evidence="2 3">CGMCC 1.13654</strain>
    </source>
</reference>
<keyword evidence="3" id="KW-1185">Reference proteome</keyword>
<accession>A0A838L5E2</accession>